<evidence type="ECO:0000256" key="1">
    <source>
        <dbReference type="SAM" id="MobiDB-lite"/>
    </source>
</evidence>
<proteinExistence type="predicted"/>
<feature type="domain" description="PPM-type phosphatase" evidence="2">
    <location>
        <begin position="25"/>
        <end position="297"/>
    </location>
</feature>
<protein>
    <submittedName>
        <fullName evidence="4">Probable protein phosphatase 2C 5 isoform X2</fullName>
    </submittedName>
</protein>
<evidence type="ECO:0000259" key="2">
    <source>
        <dbReference type="PROSITE" id="PS51746"/>
    </source>
</evidence>
<evidence type="ECO:0000313" key="4">
    <source>
        <dbReference type="RefSeq" id="XP_048136001.1"/>
    </source>
</evidence>
<dbReference type="SMART" id="SM00332">
    <property type="entry name" value="PP2Cc"/>
    <property type="match status" value="1"/>
</dbReference>
<keyword evidence="3" id="KW-1185">Reference proteome</keyword>
<dbReference type="InterPro" id="IPR015655">
    <property type="entry name" value="PP2C"/>
</dbReference>
<name>A0ABM3HHC0_9MYRT</name>
<dbReference type="Pfam" id="PF00481">
    <property type="entry name" value="PP2C"/>
    <property type="match status" value="1"/>
</dbReference>
<dbReference type="PROSITE" id="PS51746">
    <property type="entry name" value="PPM_2"/>
    <property type="match status" value="1"/>
</dbReference>
<dbReference type="CDD" id="cd00143">
    <property type="entry name" value="PP2Cc"/>
    <property type="match status" value="1"/>
</dbReference>
<feature type="compositionally biased region" description="Basic residues" evidence="1">
    <location>
        <begin position="357"/>
        <end position="366"/>
    </location>
</feature>
<organism evidence="3 4">
    <name type="scientific">Rhodamnia argentea</name>
    <dbReference type="NCBI Taxonomy" id="178133"/>
    <lineage>
        <taxon>Eukaryota</taxon>
        <taxon>Viridiplantae</taxon>
        <taxon>Streptophyta</taxon>
        <taxon>Embryophyta</taxon>
        <taxon>Tracheophyta</taxon>
        <taxon>Spermatophyta</taxon>
        <taxon>Magnoliopsida</taxon>
        <taxon>eudicotyledons</taxon>
        <taxon>Gunneridae</taxon>
        <taxon>Pentapetalae</taxon>
        <taxon>rosids</taxon>
        <taxon>malvids</taxon>
        <taxon>Myrtales</taxon>
        <taxon>Myrtaceae</taxon>
        <taxon>Myrtoideae</taxon>
        <taxon>Myrteae</taxon>
        <taxon>Australasian group</taxon>
        <taxon>Rhodamnia</taxon>
    </lineage>
</organism>
<reference evidence="3" key="1">
    <citation type="submission" date="2025-05" db="UniProtKB">
        <authorList>
            <consortium name="RefSeq"/>
        </authorList>
    </citation>
    <scope>NUCLEOTIDE SEQUENCE [LARGE SCALE GENOMIC DNA]</scope>
</reference>
<dbReference type="SUPFAM" id="SSF81606">
    <property type="entry name" value="PP2C-like"/>
    <property type="match status" value="1"/>
</dbReference>
<dbReference type="GeneID" id="115752781"/>
<dbReference type="Gene3D" id="3.60.40.10">
    <property type="entry name" value="PPM-type phosphatase domain"/>
    <property type="match status" value="1"/>
</dbReference>
<gene>
    <name evidence="4" type="primary">LOC115752781</name>
</gene>
<accession>A0ABM3HHC0</accession>
<dbReference type="InterPro" id="IPR036457">
    <property type="entry name" value="PPM-type-like_dom_sf"/>
</dbReference>
<sequence>MSQAEISRMKPPLVPLATLIGRELRGGKVEKPIVKYGQAALAKKGEDYFLAKPDCERIAGDPSTSFSVFAILDGHNGISAAIFAKENLLTNVLSAIPQGVSRDDWLQALPRALVAGFVKTDIEFQQRGETSGTTVTFVVIDGWTITVASVGDSRCILDTQGGVVSLLTVDHRLEENAEERERVTASGGEVGRLNVFGGNEVGPLRCWPGGLCLSRSIGDTDVGEFIVPIPHVKQVKLSNAGGRLIIASDGIWDALSSDVAAKSCRGLPAELAAKLVVKEALRSRGLKDDTTCLVVDIIPSDIPVIPPIPKKKQTFLSSFLSGKKSRSANKATSKLSAVGAVEELFEEGSAMLAERKKSPKRMKQKASKNEVTRATFRFQVHKESS</sequence>
<evidence type="ECO:0000313" key="3">
    <source>
        <dbReference type="Proteomes" id="UP000827889"/>
    </source>
</evidence>
<dbReference type="RefSeq" id="XP_048136001.1">
    <property type="nucleotide sequence ID" value="XM_048280044.1"/>
</dbReference>
<dbReference type="InterPro" id="IPR001932">
    <property type="entry name" value="PPM-type_phosphatase-like_dom"/>
</dbReference>
<dbReference type="PANTHER" id="PTHR47992">
    <property type="entry name" value="PROTEIN PHOSPHATASE"/>
    <property type="match status" value="1"/>
</dbReference>
<dbReference type="SMART" id="SM00331">
    <property type="entry name" value="PP2C_SIG"/>
    <property type="match status" value="1"/>
</dbReference>
<feature type="region of interest" description="Disordered" evidence="1">
    <location>
        <begin position="352"/>
        <end position="372"/>
    </location>
</feature>
<dbReference type="Proteomes" id="UP000827889">
    <property type="component" value="Chromosome 1"/>
</dbReference>
<reference evidence="4" key="2">
    <citation type="submission" date="2025-08" db="UniProtKB">
        <authorList>
            <consortium name="RefSeq"/>
        </authorList>
    </citation>
    <scope>IDENTIFICATION</scope>
    <source>
        <tissue evidence="4">Leaf</tissue>
    </source>
</reference>